<dbReference type="GO" id="GO:0016787">
    <property type="term" value="F:hydrolase activity"/>
    <property type="evidence" value="ECO:0007669"/>
    <property type="project" value="UniProtKB-KW"/>
</dbReference>
<dbReference type="Proteomes" id="UP000198668">
    <property type="component" value="Unassembled WGS sequence"/>
</dbReference>
<accession>A0A1I3AZ33</accession>
<dbReference type="InterPro" id="IPR029059">
    <property type="entry name" value="AB_hydrolase_5"/>
</dbReference>
<dbReference type="RefSeq" id="WP_245741765.1">
    <property type="nucleotide sequence ID" value="NZ_FOQE01000002.1"/>
</dbReference>
<dbReference type="AlphaFoldDB" id="A0A1I3AZ33"/>
<reference evidence="2 3" key="1">
    <citation type="submission" date="2016-10" db="EMBL/GenBank/DDBJ databases">
        <authorList>
            <person name="de Groot N.N."/>
        </authorList>
    </citation>
    <scope>NUCLEOTIDE SEQUENCE [LARGE SCALE GENOMIC DNA]</scope>
    <source>
        <strain evidence="2 3">DSM 27630</strain>
    </source>
</reference>
<name>A0A1I3AZ33_9LACT</name>
<sequence length="239" mass="25979">MSIGLVLIVLVAAVLLWIRAGTYEPKSLAMEAQVSDPQVKVERIDEGLLFQPTEPVKEEAVVFYQGALVEEASYSYWARQLAAAGYPVYLLHHPLNLAVLSTVDVAEMVQEEGIAEYVVGGHSLGGVMASRYANEHLKDAGLKGVFYLASYPDEKGSLLSFEGKVLSVNGSNDGVVSQESSQNAKQWLPAQTVFKEIDGGNHAGFGDYGFQKGDQAATITNKEQQDQLVKLLLDWLSTN</sequence>
<dbReference type="SUPFAM" id="SSF53474">
    <property type="entry name" value="alpha/beta-Hydrolases"/>
    <property type="match status" value="1"/>
</dbReference>
<dbReference type="EMBL" id="FOQE01000002">
    <property type="protein sequence ID" value="SFH54661.1"/>
    <property type="molecule type" value="Genomic_DNA"/>
</dbReference>
<protein>
    <submittedName>
        <fullName evidence="2">Alpha/beta hydrolase family protein</fullName>
    </submittedName>
</protein>
<organism evidence="2 3">
    <name type="scientific">Pisciglobus halotolerans</name>
    <dbReference type="NCBI Taxonomy" id="745365"/>
    <lineage>
        <taxon>Bacteria</taxon>
        <taxon>Bacillati</taxon>
        <taxon>Bacillota</taxon>
        <taxon>Bacilli</taxon>
        <taxon>Lactobacillales</taxon>
        <taxon>Carnobacteriaceae</taxon>
    </lineage>
</organism>
<evidence type="ECO:0000313" key="3">
    <source>
        <dbReference type="Proteomes" id="UP000198668"/>
    </source>
</evidence>
<dbReference type="InterPro" id="IPR029058">
    <property type="entry name" value="AB_hydrolase_fold"/>
</dbReference>
<gene>
    <name evidence="2" type="ORF">SAMN04489868_10288</name>
</gene>
<evidence type="ECO:0000313" key="2">
    <source>
        <dbReference type="EMBL" id="SFH54661.1"/>
    </source>
</evidence>
<keyword evidence="3" id="KW-1185">Reference proteome</keyword>
<dbReference type="Pfam" id="PF12695">
    <property type="entry name" value="Abhydrolase_5"/>
    <property type="match status" value="1"/>
</dbReference>
<feature type="domain" description="Alpha/beta hydrolase fold-5" evidence="1">
    <location>
        <begin position="60"/>
        <end position="226"/>
    </location>
</feature>
<evidence type="ECO:0000259" key="1">
    <source>
        <dbReference type="Pfam" id="PF12695"/>
    </source>
</evidence>
<keyword evidence="2" id="KW-0378">Hydrolase</keyword>
<proteinExistence type="predicted"/>
<dbReference type="Gene3D" id="3.40.50.1820">
    <property type="entry name" value="alpha/beta hydrolase"/>
    <property type="match status" value="1"/>
</dbReference>